<dbReference type="GO" id="GO:0004733">
    <property type="term" value="F:pyridoxamine phosphate oxidase activity"/>
    <property type="evidence" value="ECO:0007669"/>
    <property type="project" value="InterPro"/>
</dbReference>
<dbReference type="AlphaFoldDB" id="H5UV69"/>
<dbReference type="PIRSF" id="PIRSF000190">
    <property type="entry name" value="Pyd_amn-ph_oxd"/>
    <property type="match status" value="1"/>
</dbReference>
<dbReference type="GO" id="GO:0008615">
    <property type="term" value="P:pyridoxine biosynthetic process"/>
    <property type="evidence" value="ECO:0007669"/>
    <property type="project" value="InterPro"/>
</dbReference>
<protein>
    <submittedName>
        <fullName evidence="6">Pyridoxine/pyridoxamine 5'-phosphate oxidase</fullName>
    </submittedName>
</protein>
<dbReference type="InterPro" id="IPR011576">
    <property type="entry name" value="Pyridox_Oxase_N"/>
</dbReference>
<accession>H5UV69</accession>
<organism evidence="6 7">
    <name type="scientific">Mobilicoccus pelagius NBRC 104925</name>
    <dbReference type="NCBI Taxonomy" id="1089455"/>
    <lineage>
        <taxon>Bacteria</taxon>
        <taxon>Bacillati</taxon>
        <taxon>Actinomycetota</taxon>
        <taxon>Actinomycetes</taxon>
        <taxon>Micrococcales</taxon>
        <taxon>Dermatophilaceae</taxon>
        <taxon>Mobilicoccus</taxon>
    </lineage>
</organism>
<reference evidence="6 7" key="1">
    <citation type="submission" date="2012-02" db="EMBL/GenBank/DDBJ databases">
        <title>Whole genome shotgun sequence of Mobilicoccus pelagius NBRC 104925.</title>
        <authorList>
            <person name="Yoshida Y."/>
            <person name="Hosoyama A."/>
            <person name="Tsuchikane K."/>
            <person name="Katsumata H."/>
            <person name="Yamazaki S."/>
            <person name="Fujita N."/>
        </authorList>
    </citation>
    <scope>NUCLEOTIDE SEQUENCE [LARGE SCALE GENOMIC DNA]</scope>
    <source>
        <strain evidence="6 7">NBRC 104925</strain>
    </source>
</reference>
<dbReference type="PANTHER" id="PTHR10851">
    <property type="entry name" value="PYRIDOXINE-5-PHOSPHATE OXIDASE"/>
    <property type="match status" value="1"/>
</dbReference>
<dbReference type="PANTHER" id="PTHR10851:SF0">
    <property type="entry name" value="PYRIDOXINE-5'-PHOSPHATE OXIDASE"/>
    <property type="match status" value="1"/>
</dbReference>
<proteinExistence type="predicted"/>
<dbReference type="InterPro" id="IPR012349">
    <property type="entry name" value="Split_barrel_FMN-bd"/>
</dbReference>
<dbReference type="Pfam" id="PF01243">
    <property type="entry name" value="PNPOx_N"/>
    <property type="match status" value="1"/>
</dbReference>
<feature type="binding site" evidence="4">
    <location>
        <position position="169"/>
    </location>
    <ligand>
        <name>FMN</name>
        <dbReference type="ChEBI" id="CHEBI:58210"/>
    </ligand>
</feature>
<evidence type="ECO:0000313" key="6">
    <source>
        <dbReference type="EMBL" id="GAB49627.1"/>
    </source>
</evidence>
<evidence type="ECO:0000256" key="2">
    <source>
        <dbReference type="ARBA" id="ARBA00022643"/>
    </source>
</evidence>
<dbReference type="Proteomes" id="UP000004367">
    <property type="component" value="Unassembled WGS sequence"/>
</dbReference>
<feature type="binding site" evidence="4">
    <location>
        <begin position="67"/>
        <end position="72"/>
    </location>
    <ligand>
        <name>FMN</name>
        <dbReference type="ChEBI" id="CHEBI:58210"/>
    </ligand>
</feature>
<keyword evidence="3" id="KW-0560">Oxidoreductase</keyword>
<feature type="domain" description="Pyridoxamine 5'-phosphate oxidase N-terminal" evidence="5">
    <location>
        <begin position="40"/>
        <end position="159"/>
    </location>
</feature>
<keyword evidence="2 4" id="KW-0288">FMN</keyword>
<keyword evidence="1" id="KW-0285">Flavoprotein</keyword>
<evidence type="ECO:0000256" key="3">
    <source>
        <dbReference type="ARBA" id="ARBA00023002"/>
    </source>
</evidence>
<dbReference type="OrthoDB" id="9780392at2"/>
<dbReference type="GO" id="GO:0010181">
    <property type="term" value="F:FMN binding"/>
    <property type="evidence" value="ECO:0007669"/>
    <property type="project" value="InterPro"/>
</dbReference>
<dbReference type="Gene3D" id="2.30.110.10">
    <property type="entry name" value="Electron Transport, Fmn-binding Protein, Chain A"/>
    <property type="match status" value="2"/>
</dbReference>
<dbReference type="eggNOG" id="COG0259">
    <property type="taxonomic scope" value="Bacteria"/>
</dbReference>
<dbReference type="RefSeq" id="WP_009483470.1">
    <property type="nucleotide sequence ID" value="NZ_BAFE01000089.1"/>
</dbReference>
<comment type="caution">
    <text evidence="6">The sequence shown here is derived from an EMBL/GenBank/DDBJ whole genome shotgun (WGS) entry which is preliminary data.</text>
</comment>
<evidence type="ECO:0000313" key="7">
    <source>
        <dbReference type="Proteomes" id="UP000004367"/>
    </source>
</evidence>
<evidence type="ECO:0000259" key="5">
    <source>
        <dbReference type="Pfam" id="PF01243"/>
    </source>
</evidence>
<feature type="binding site" evidence="4">
    <location>
        <position position="89"/>
    </location>
    <ligand>
        <name>FMN</name>
        <dbReference type="ChEBI" id="CHEBI:58210"/>
    </ligand>
</feature>
<dbReference type="STRING" id="1089455.MOPEL_130_02340"/>
<dbReference type="EMBL" id="BAFE01000089">
    <property type="protein sequence ID" value="GAB49627.1"/>
    <property type="molecule type" value="Genomic_DNA"/>
</dbReference>
<sequence>MSTESAARLRRIRTLAGAAPDLDLDALPERPEDLFGAWLAEALAAEVPEPIAVTLATVDADGVPDARTLLLKDVDARGWAFSSTASSRKAEQLEAYPAAAMNVYWIPVARAIRVRGPVEAASEEECEADLAGRSPAARALVAPGDWRVWRIVPDRVEFWQGSEDRDHLRLVYTRVGGGIEDARWSIDVSRAAG</sequence>
<gene>
    <name evidence="6" type="primary">pdxH</name>
    <name evidence="6" type="ORF">MOPEL_130_02340</name>
</gene>
<evidence type="ECO:0000256" key="1">
    <source>
        <dbReference type="ARBA" id="ARBA00022630"/>
    </source>
</evidence>
<keyword evidence="7" id="KW-1185">Reference proteome</keyword>
<name>H5UV69_9MICO</name>
<comment type="cofactor">
    <cofactor evidence="4">
        <name>FMN</name>
        <dbReference type="ChEBI" id="CHEBI:58210"/>
    </cofactor>
    <text evidence="4">Binds 1 FMN per subunit.</text>
</comment>
<feature type="binding site" evidence="4">
    <location>
        <position position="159"/>
    </location>
    <ligand>
        <name>FMN</name>
        <dbReference type="ChEBI" id="CHEBI:58210"/>
    </ligand>
</feature>
<evidence type="ECO:0000256" key="4">
    <source>
        <dbReference type="PIRSR" id="PIRSR000190-2"/>
    </source>
</evidence>
<dbReference type="InterPro" id="IPR000659">
    <property type="entry name" value="Pyridox_Oxase"/>
</dbReference>
<dbReference type="SUPFAM" id="SSF50475">
    <property type="entry name" value="FMN-binding split barrel"/>
    <property type="match status" value="1"/>
</dbReference>
<feature type="binding site" evidence="4">
    <location>
        <position position="88"/>
    </location>
    <ligand>
        <name>FMN</name>
        <dbReference type="ChEBI" id="CHEBI:58210"/>
    </ligand>
</feature>